<organism evidence="1 2">
    <name type="scientific">Diaporthe australafricana</name>
    <dbReference type="NCBI Taxonomy" id="127596"/>
    <lineage>
        <taxon>Eukaryota</taxon>
        <taxon>Fungi</taxon>
        <taxon>Dikarya</taxon>
        <taxon>Ascomycota</taxon>
        <taxon>Pezizomycotina</taxon>
        <taxon>Sordariomycetes</taxon>
        <taxon>Sordariomycetidae</taxon>
        <taxon>Diaporthales</taxon>
        <taxon>Diaporthaceae</taxon>
        <taxon>Diaporthe</taxon>
    </lineage>
</organism>
<protein>
    <submittedName>
        <fullName evidence="1">Uncharacterized protein</fullName>
    </submittedName>
</protein>
<dbReference type="EMBL" id="JAWRVE010000262">
    <property type="protein sequence ID" value="KAL1846602.1"/>
    <property type="molecule type" value="Genomic_DNA"/>
</dbReference>
<sequence>MGFVDVQYEDISMKLGAVNPKADLARRGVISTGIAAKGLAEFGKSLPPGKLSLRPEKLDNMSSDLEEELKSIGGLYPLRAVWARRHT</sequence>
<comment type="caution">
    <text evidence="1">The sequence shown here is derived from an EMBL/GenBank/DDBJ whole genome shotgun (WGS) entry which is preliminary data.</text>
</comment>
<proteinExistence type="predicted"/>
<reference evidence="1 2" key="1">
    <citation type="journal article" date="2024" name="IMA Fungus">
        <title>IMA Genome - F19 : A genome assembly and annotation guide to empower mycologists, including annotated draft genome sequences of Ceratocystis pirilliformis, Diaporthe australafricana, Fusarium ophioides, Paecilomyces lecythidis, and Sporothrix stenoceras.</title>
        <authorList>
            <person name="Aylward J."/>
            <person name="Wilson A.M."/>
            <person name="Visagie C.M."/>
            <person name="Spraker J."/>
            <person name="Barnes I."/>
            <person name="Buitendag C."/>
            <person name="Ceriani C."/>
            <person name="Del Mar Angel L."/>
            <person name="du Plessis D."/>
            <person name="Fuchs T."/>
            <person name="Gasser K."/>
            <person name="Kramer D."/>
            <person name="Li W."/>
            <person name="Munsamy K."/>
            <person name="Piso A."/>
            <person name="Price J.L."/>
            <person name="Sonnekus B."/>
            <person name="Thomas C."/>
            <person name="van der Nest A."/>
            <person name="van Dijk A."/>
            <person name="van Heerden A."/>
            <person name="van Vuuren N."/>
            <person name="Yilmaz N."/>
            <person name="Duong T.A."/>
            <person name="van der Merwe N.A."/>
            <person name="Wingfield M.J."/>
            <person name="Wingfield B.D."/>
        </authorList>
    </citation>
    <scope>NUCLEOTIDE SEQUENCE [LARGE SCALE GENOMIC DNA]</scope>
    <source>
        <strain evidence="1 2">CMW 18300</strain>
    </source>
</reference>
<evidence type="ECO:0000313" key="1">
    <source>
        <dbReference type="EMBL" id="KAL1846602.1"/>
    </source>
</evidence>
<gene>
    <name evidence="1" type="ORF">Daus18300_014193</name>
</gene>
<keyword evidence="2" id="KW-1185">Reference proteome</keyword>
<evidence type="ECO:0000313" key="2">
    <source>
        <dbReference type="Proteomes" id="UP001583177"/>
    </source>
</evidence>
<accession>A0ABR3VW77</accession>
<name>A0ABR3VW77_9PEZI</name>
<dbReference type="Proteomes" id="UP001583177">
    <property type="component" value="Unassembled WGS sequence"/>
</dbReference>